<dbReference type="EMBL" id="GBXM01092545">
    <property type="protein sequence ID" value="JAH16032.1"/>
    <property type="molecule type" value="Transcribed_RNA"/>
</dbReference>
<reference evidence="1" key="1">
    <citation type="submission" date="2014-11" db="EMBL/GenBank/DDBJ databases">
        <authorList>
            <person name="Amaro Gonzalez C."/>
        </authorList>
    </citation>
    <scope>NUCLEOTIDE SEQUENCE</scope>
</reference>
<protein>
    <submittedName>
        <fullName evidence="1">Uncharacterized protein</fullName>
    </submittedName>
</protein>
<dbReference type="AlphaFoldDB" id="A0A0E9QHP8"/>
<evidence type="ECO:0000313" key="1">
    <source>
        <dbReference type="EMBL" id="JAH16032.1"/>
    </source>
</evidence>
<organism evidence="1">
    <name type="scientific">Anguilla anguilla</name>
    <name type="common">European freshwater eel</name>
    <name type="synonym">Muraena anguilla</name>
    <dbReference type="NCBI Taxonomy" id="7936"/>
    <lineage>
        <taxon>Eukaryota</taxon>
        <taxon>Metazoa</taxon>
        <taxon>Chordata</taxon>
        <taxon>Craniata</taxon>
        <taxon>Vertebrata</taxon>
        <taxon>Euteleostomi</taxon>
        <taxon>Actinopterygii</taxon>
        <taxon>Neopterygii</taxon>
        <taxon>Teleostei</taxon>
        <taxon>Anguilliformes</taxon>
        <taxon>Anguillidae</taxon>
        <taxon>Anguilla</taxon>
    </lineage>
</organism>
<name>A0A0E9QHP8_ANGAN</name>
<sequence length="38" mass="4213">MRLLVPADAEVRKCVFRWQMTGTKLQGSGEAHSSVPLI</sequence>
<accession>A0A0E9QHP8</accession>
<reference evidence="1" key="2">
    <citation type="journal article" date="2015" name="Fish Shellfish Immunol.">
        <title>Early steps in the European eel (Anguilla anguilla)-Vibrio vulnificus interaction in the gills: Role of the RtxA13 toxin.</title>
        <authorList>
            <person name="Callol A."/>
            <person name="Pajuelo D."/>
            <person name="Ebbesson L."/>
            <person name="Teles M."/>
            <person name="MacKenzie S."/>
            <person name="Amaro C."/>
        </authorList>
    </citation>
    <scope>NUCLEOTIDE SEQUENCE</scope>
</reference>
<proteinExistence type="predicted"/>